<sequence length="247" mass="28454">MQRRTFLRPDRWLRSEWSSDRFYDENKLDSSWLAPTRYIVTCKTSNSLRNRFTALPFPTINLGVFCGFWENKFYFSEKFSGAVIPDVIDVAEMNDFNLSRDWYDWVAQDPFQGARRHYGKKDEQHGFGEPSKVEKANTSDPTSASINSSTSKSIDIGTSEMIDTKFYHRSIPLEIPERSSCPQDIADSTHKSTDVSSCSPSPDVEKEITMEDFLELEEFLELEDGEKLGDLDSSRAVTMEDFLELEE</sequence>
<comment type="caution">
    <text evidence="2">The sequence shown here is derived from an EMBL/GenBank/DDBJ whole genome shotgun (WGS) entry which is preliminary data.</text>
</comment>
<feature type="compositionally biased region" description="Basic and acidic residues" evidence="1">
    <location>
        <begin position="120"/>
        <end position="137"/>
    </location>
</feature>
<feature type="compositionally biased region" description="Low complexity" evidence="1">
    <location>
        <begin position="138"/>
        <end position="151"/>
    </location>
</feature>
<evidence type="ECO:0000256" key="1">
    <source>
        <dbReference type="SAM" id="MobiDB-lite"/>
    </source>
</evidence>
<name>A0A8S9JCD9_BRACR</name>
<protein>
    <submittedName>
        <fullName evidence="2">Uncharacterized protein</fullName>
    </submittedName>
</protein>
<reference evidence="2" key="1">
    <citation type="submission" date="2019-12" db="EMBL/GenBank/DDBJ databases">
        <title>Genome sequencing and annotation of Brassica cretica.</title>
        <authorList>
            <person name="Studholme D.J."/>
            <person name="Sarris P.F."/>
        </authorList>
    </citation>
    <scope>NUCLEOTIDE SEQUENCE</scope>
    <source>
        <strain evidence="2">PFS-001/15</strain>
        <tissue evidence="2">Leaf</tissue>
    </source>
</reference>
<dbReference type="AlphaFoldDB" id="A0A8S9JCD9"/>
<proteinExistence type="predicted"/>
<gene>
    <name evidence="2" type="ORF">F2Q68_00005176</name>
</gene>
<dbReference type="EMBL" id="QGKW02001660">
    <property type="protein sequence ID" value="KAF2579794.1"/>
    <property type="molecule type" value="Genomic_DNA"/>
</dbReference>
<organism evidence="2 3">
    <name type="scientific">Brassica cretica</name>
    <name type="common">Mustard</name>
    <dbReference type="NCBI Taxonomy" id="69181"/>
    <lineage>
        <taxon>Eukaryota</taxon>
        <taxon>Viridiplantae</taxon>
        <taxon>Streptophyta</taxon>
        <taxon>Embryophyta</taxon>
        <taxon>Tracheophyta</taxon>
        <taxon>Spermatophyta</taxon>
        <taxon>Magnoliopsida</taxon>
        <taxon>eudicotyledons</taxon>
        <taxon>Gunneridae</taxon>
        <taxon>Pentapetalae</taxon>
        <taxon>rosids</taxon>
        <taxon>malvids</taxon>
        <taxon>Brassicales</taxon>
        <taxon>Brassicaceae</taxon>
        <taxon>Brassiceae</taxon>
        <taxon>Brassica</taxon>
    </lineage>
</organism>
<feature type="region of interest" description="Disordered" evidence="1">
    <location>
        <begin position="117"/>
        <end position="151"/>
    </location>
</feature>
<evidence type="ECO:0000313" key="2">
    <source>
        <dbReference type="EMBL" id="KAF2579794.1"/>
    </source>
</evidence>
<feature type="region of interest" description="Disordered" evidence="1">
    <location>
        <begin position="182"/>
        <end position="204"/>
    </location>
</feature>
<accession>A0A8S9JCD9</accession>
<dbReference type="Proteomes" id="UP000712281">
    <property type="component" value="Unassembled WGS sequence"/>
</dbReference>
<evidence type="ECO:0000313" key="3">
    <source>
        <dbReference type="Proteomes" id="UP000712281"/>
    </source>
</evidence>